<dbReference type="RefSeq" id="XP_001310933.1">
    <property type="nucleotide sequence ID" value="XM_001310932.1"/>
</dbReference>
<keyword evidence="1" id="KW-0343">GTPase activation</keyword>
<dbReference type="PANTHER" id="PTHR24113:SF12">
    <property type="entry name" value="RAN GTPASE-ACTIVATING PROTEIN 1"/>
    <property type="match status" value="1"/>
</dbReference>
<dbReference type="VEuPathDB" id="TrichDB:TVAG_114550"/>
<dbReference type="InterPro" id="IPR027038">
    <property type="entry name" value="RanGap"/>
</dbReference>
<dbReference type="SMR" id="A2FAS4"/>
<sequence length="620" mass="69475">MEEDDENIINASDKGLWNAMSLSFIKEKLTDNITHLDLSSNHISVESAQIIAGFLSKKDSHLQGLALVNSHLSTRASKIIFEAVGSSKLYEFYADNNILVQEACEVFGKALKNGPPLEVLSLCGCQIPSEGGIAIAESLPSLKNLMHLRLESNSFFDFGAQAIAKVLKDTKIQSLNIADNEIWLEGTNELLEAVANSKFMKSLDISYNILDLDNLAKCVLANTNITELAISGAKIPILQLSSFLEKMVNSNLQILIMDGFDPNQLPVAWARIQDTIFKQPEYFDLLQNLILNSKTLVDVRVGYLELDQIATMQETFAHLKREISVSVHDFGRTGNCWVFNYPEFTVLSPTKLFKWGEPILNPNSAFQIGNIFSSAKVDGEMLNSIDVSGCQMTDECMNQMLSVLRRLDLDILDISNNNFGDEVIEQLISMAGSCKVRDFHCEKNKITDIGLELFLAFFAKELPENCPKELSFTVISEDKSPYSVHPVFQTLAEIVKQGCDIESLCIDGQITSFDVKTVVDEFPVNPVIHELSVETEMMKDYSSPDPPIDETITRGFIDLYTSLHKLICETEGSVLRDFKFPLLTEIFLYCDATGVKLWREINAKLEENFNKYKESLNNNK</sequence>
<dbReference type="VEuPathDB" id="TrichDB:TVAGG3_0570810"/>
<dbReference type="EMBL" id="DS113692">
    <property type="protein sequence ID" value="EAX98003.1"/>
    <property type="molecule type" value="Genomic_DNA"/>
</dbReference>
<dbReference type="KEGG" id="tva:4755793"/>
<dbReference type="InterPro" id="IPR032675">
    <property type="entry name" value="LRR_dom_sf"/>
</dbReference>
<name>A2FAS4_TRIV3</name>
<organism evidence="4 5">
    <name type="scientific">Trichomonas vaginalis (strain ATCC PRA-98 / G3)</name>
    <dbReference type="NCBI Taxonomy" id="412133"/>
    <lineage>
        <taxon>Eukaryota</taxon>
        <taxon>Metamonada</taxon>
        <taxon>Parabasalia</taxon>
        <taxon>Trichomonadida</taxon>
        <taxon>Trichomonadidae</taxon>
        <taxon>Trichomonas</taxon>
    </lineage>
</organism>
<dbReference type="GO" id="GO:0005096">
    <property type="term" value="F:GTPase activator activity"/>
    <property type="evidence" value="ECO:0007669"/>
    <property type="project" value="UniProtKB-KW"/>
</dbReference>
<gene>
    <name evidence="4" type="ORF">TVAG_114550</name>
</gene>
<dbReference type="Pfam" id="PF13516">
    <property type="entry name" value="LRR_6"/>
    <property type="match status" value="1"/>
</dbReference>
<evidence type="ECO:0000313" key="4">
    <source>
        <dbReference type="EMBL" id="EAX98003.1"/>
    </source>
</evidence>
<dbReference type="SUPFAM" id="SSF52047">
    <property type="entry name" value="RNI-like"/>
    <property type="match status" value="1"/>
</dbReference>
<evidence type="ECO:0000256" key="3">
    <source>
        <dbReference type="ARBA" id="ARBA00022737"/>
    </source>
</evidence>
<keyword evidence="2" id="KW-0433">Leucine-rich repeat</keyword>
<dbReference type="InParanoid" id="A2FAS4"/>
<dbReference type="OrthoDB" id="120976at2759"/>
<proteinExistence type="predicted"/>
<reference evidence="4" key="2">
    <citation type="journal article" date="2007" name="Science">
        <title>Draft genome sequence of the sexually transmitted pathogen Trichomonas vaginalis.</title>
        <authorList>
            <person name="Carlton J.M."/>
            <person name="Hirt R.P."/>
            <person name="Silva J.C."/>
            <person name="Delcher A.L."/>
            <person name="Schatz M."/>
            <person name="Zhao Q."/>
            <person name="Wortman J.R."/>
            <person name="Bidwell S.L."/>
            <person name="Alsmark U.C.M."/>
            <person name="Besteiro S."/>
            <person name="Sicheritz-Ponten T."/>
            <person name="Noel C.J."/>
            <person name="Dacks J.B."/>
            <person name="Foster P.G."/>
            <person name="Simillion C."/>
            <person name="Van de Peer Y."/>
            <person name="Miranda-Saavedra D."/>
            <person name="Barton G.J."/>
            <person name="Westrop G.D."/>
            <person name="Mueller S."/>
            <person name="Dessi D."/>
            <person name="Fiori P.L."/>
            <person name="Ren Q."/>
            <person name="Paulsen I."/>
            <person name="Zhang H."/>
            <person name="Bastida-Corcuera F.D."/>
            <person name="Simoes-Barbosa A."/>
            <person name="Brown M.T."/>
            <person name="Hayes R.D."/>
            <person name="Mukherjee M."/>
            <person name="Okumura C.Y."/>
            <person name="Schneider R."/>
            <person name="Smith A.J."/>
            <person name="Vanacova S."/>
            <person name="Villalvazo M."/>
            <person name="Haas B.J."/>
            <person name="Pertea M."/>
            <person name="Feldblyum T.V."/>
            <person name="Utterback T.R."/>
            <person name="Shu C.L."/>
            <person name="Osoegawa K."/>
            <person name="de Jong P.J."/>
            <person name="Hrdy I."/>
            <person name="Horvathova L."/>
            <person name="Zubacova Z."/>
            <person name="Dolezal P."/>
            <person name="Malik S.B."/>
            <person name="Logsdon J.M. Jr."/>
            <person name="Henze K."/>
            <person name="Gupta A."/>
            <person name="Wang C.C."/>
            <person name="Dunne R.L."/>
            <person name="Upcroft J.A."/>
            <person name="Upcroft P."/>
            <person name="White O."/>
            <person name="Salzberg S.L."/>
            <person name="Tang P."/>
            <person name="Chiu C.-H."/>
            <person name="Lee Y.-S."/>
            <person name="Embley T.M."/>
            <person name="Coombs G.H."/>
            <person name="Mottram J.C."/>
            <person name="Tachezy J."/>
            <person name="Fraser-Liggett C.M."/>
            <person name="Johnson P.J."/>
        </authorList>
    </citation>
    <scope>NUCLEOTIDE SEQUENCE [LARGE SCALE GENOMIC DNA]</scope>
    <source>
        <strain evidence="4">G3</strain>
    </source>
</reference>
<evidence type="ECO:0000256" key="2">
    <source>
        <dbReference type="ARBA" id="ARBA00022614"/>
    </source>
</evidence>
<dbReference type="STRING" id="5722.A2FAS4"/>
<dbReference type="AlphaFoldDB" id="A2FAS4"/>
<keyword evidence="5" id="KW-1185">Reference proteome</keyword>
<accession>A2FAS4</accession>
<dbReference type="PANTHER" id="PTHR24113">
    <property type="entry name" value="RAN GTPASE-ACTIVATING PROTEIN 1"/>
    <property type="match status" value="1"/>
</dbReference>
<dbReference type="InterPro" id="IPR001611">
    <property type="entry name" value="Leu-rich_rpt"/>
</dbReference>
<keyword evidence="3" id="KW-0677">Repeat</keyword>
<evidence type="ECO:0000256" key="1">
    <source>
        <dbReference type="ARBA" id="ARBA00022468"/>
    </source>
</evidence>
<dbReference type="Proteomes" id="UP000001542">
    <property type="component" value="Unassembled WGS sequence"/>
</dbReference>
<evidence type="ECO:0000313" key="5">
    <source>
        <dbReference type="Proteomes" id="UP000001542"/>
    </source>
</evidence>
<dbReference type="SMART" id="SM00368">
    <property type="entry name" value="LRR_RI"/>
    <property type="match status" value="5"/>
</dbReference>
<protein>
    <submittedName>
        <fullName evidence="4">Leucine Rich Repeat family protein</fullName>
    </submittedName>
</protein>
<reference evidence="4" key="1">
    <citation type="submission" date="2006-10" db="EMBL/GenBank/DDBJ databases">
        <authorList>
            <person name="Amadeo P."/>
            <person name="Zhao Q."/>
            <person name="Wortman J."/>
            <person name="Fraser-Liggett C."/>
            <person name="Carlton J."/>
        </authorList>
    </citation>
    <scope>NUCLEOTIDE SEQUENCE</scope>
    <source>
        <strain evidence="4">G3</strain>
    </source>
</reference>
<dbReference type="Gene3D" id="3.80.10.10">
    <property type="entry name" value="Ribonuclease Inhibitor"/>
    <property type="match status" value="2"/>
</dbReference>
<dbReference type="eggNOG" id="KOG1909">
    <property type="taxonomic scope" value="Eukaryota"/>
</dbReference>